<reference evidence="5" key="2">
    <citation type="submission" date="2017-02" db="EMBL/GenBank/DDBJ databases">
        <title>Sunflower complete genome.</title>
        <authorList>
            <person name="Langlade N."/>
            <person name="Munos S."/>
        </authorList>
    </citation>
    <scope>NUCLEOTIDE SEQUENCE [LARGE SCALE GENOMIC DNA]</scope>
    <source>
        <tissue evidence="5">Leaves</tissue>
    </source>
</reference>
<evidence type="ECO:0000256" key="1">
    <source>
        <dbReference type="ARBA" id="ARBA00009251"/>
    </source>
</evidence>
<dbReference type="EMBL" id="CM007899">
    <property type="protein sequence ID" value="OTG12245.1"/>
    <property type="molecule type" value="Genomic_DNA"/>
</dbReference>
<keyword evidence="3" id="KW-0472">Membrane</keyword>
<dbReference type="EMBL" id="MNCJ02000325">
    <property type="protein sequence ID" value="KAF5787493.1"/>
    <property type="molecule type" value="Genomic_DNA"/>
</dbReference>
<dbReference type="AlphaFoldDB" id="A0A251TM85"/>
<evidence type="ECO:0000313" key="5">
    <source>
        <dbReference type="EMBL" id="OTG12245.1"/>
    </source>
</evidence>
<accession>A0A251TM85</accession>
<protein>
    <submittedName>
        <fullName evidence="4 5">Purine-rich element binding protein family</fullName>
    </submittedName>
</protein>
<organism evidence="5 6">
    <name type="scientific">Helianthus annuus</name>
    <name type="common">Common sunflower</name>
    <dbReference type="NCBI Taxonomy" id="4232"/>
    <lineage>
        <taxon>Eukaryota</taxon>
        <taxon>Viridiplantae</taxon>
        <taxon>Streptophyta</taxon>
        <taxon>Embryophyta</taxon>
        <taxon>Tracheophyta</taxon>
        <taxon>Spermatophyta</taxon>
        <taxon>Magnoliopsida</taxon>
        <taxon>eudicotyledons</taxon>
        <taxon>Gunneridae</taxon>
        <taxon>Pentapetalae</taxon>
        <taxon>asterids</taxon>
        <taxon>campanulids</taxon>
        <taxon>Asterales</taxon>
        <taxon>Asteraceae</taxon>
        <taxon>Asteroideae</taxon>
        <taxon>Heliantheae alliance</taxon>
        <taxon>Heliantheae</taxon>
        <taxon>Helianthus</taxon>
    </lineage>
</organism>
<proteinExistence type="inferred from homology"/>
<reference evidence="4" key="3">
    <citation type="submission" date="2020-06" db="EMBL/GenBank/DDBJ databases">
        <title>Helianthus annuus Genome sequencing and assembly Release 2.</title>
        <authorList>
            <person name="Gouzy J."/>
            <person name="Langlade N."/>
            <person name="Munos S."/>
        </authorList>
    </citation>
    <scope>NUCLEOTIDE SEQUENCE</scope>
    <source>
        <tissue evidence="4">Leaves</tissue>
    </source>
</reference>
<evidence type="ECO:0000313" key="6">
    <source>
        <dbReference type="Proteomes" id="UP000215914"/>
    </source>
</evidence>
<evidence type="ECO:0000256" key="3">
    <source>
        <dbReference type="SAM" id="Phobius"/>
    </source>
</evidence>
<sequence length="91" mass="10546">MKENPRGRYLKISEKTSATRSTIIVPFNGIAWLIDILNYYVTFDDQRRDDFDDLLGNLGRIETVDSVKEKDSRSSRVLDDLSDFDEFFGGF</sequence>
<keyword evidence="6" id="KW-1185">Reference proteome</keyword>
<name>A0A251TM85_HELAN</name>
<dbReference type="InParanoid" id="A0A251TM85"/>
<dbReference type="STRING" id="4232.A0A251TM85"/>
<dbReference type="SMART" id="SM00712">
    <property type="entry name" value="PUR"/>
    <property type="match status" value="1"/>
</dbReference>
<dbReference type="GO" id="GO:0000977">
    <property type="term" value="F:RNA polymerase II transcription regulatory region sequence-specific DNA binding"/>
    <property type="evidence" value="ECO:0007669"/>
    <property type="project" value="InterPro"/>
</dbReference>
<dbReference type="InterPro" id="IPR006628">
    <property type="entry name" value="PUR-bd_fam"/>
</dbReference>
<dbReference type="PANTHER" id="PTHR12611">
    <property type="entry name" value="PUR-TRANSCRIPTIONAL ACTIVATOR"/>
    <property type="match status" value="1"/>
</dbReference>
<keyword evidence="3" id="KW-0812">Transmembrane</keyword>
<feature type="transmembrane region" description="Helical" evidence="3">
    <location>
        <begin position="21"/>
        <end position="41"/>
    </location>
</feature>
<dbReference type="Gene3D" id="3.10.450.700">
    <property type="match status" value="1"/>
</dbReference>
<reference evidence="4 6" key="1">
    <citation type="journal article" date="2017" name="Nature">
        <title>The sunflower genome provides insights into oil metabolism, flowering and Asterid evolution.</title>
        <authorList>
            <person name="Badouin H."/>
            <person name="Gouzy J."/>
            <person name="Grassa C.J."/>
            <person name="Murat F."/>
            <person name="Staton S.E."/>
            <person name="Cottret L."/>
            <person name="Lelandais-Briere C."/>
            <person name="Owens G.L."/>
            <person name="Carrere S."/>
            <person name="Mayjonade B."/>
            <person name="Legrand L."/>
            <person name="Gill N."/>
            <person name="Kane N.C."/>
            <person name="Bowers J.E."/>
            <person name="Hubner S."/>
            <person name="Bellec A."/>
            <person name="Berard A."/>
            <person name="Berges H."/>
            <person name="Blanchet N."/>
            <person name="Boniface M.C."/>
            <person name="Brunel D."/>
            <person name="Catrice O."/>
            <person name="Chaidir N."/>
            <person name="Claudel C."/>
            <person name="Donnadieu C."/>
            <person name="Faraut T."/>
            <person name="Fievet G."/>
            <person name="Helmstetter N."/>
            <person name="King M."/>
            <person name="Knapp S.J."/>
            <person name="Lai Z."/>
            <person name="Le Paslier M.C."/>
            <person name="Lippi Y."/>
            <person name="Lorenzon L."/>
            <person name="Mandel J.R."/>
            <person name="Marage G."/>
            <person name="Marchand G."/>
            <person name="Marquand E."/>
            <person name="Bret-Mestries E."/>
            <person name="Morien E."/>
            <person name="Nambeesan S."/>
            <person name="Nguyen T."/>
            <person name="Pegot-Espagnet P."/>
            <person name="Pouilly N."/>
            <person name="Raftis F."/>
            <person name="Sallet E."/>
            <person name="Schiex T."/>
            <person name="Thomas J."/>
            <person name="Vandecasteele C."/>
            <person name="Vares D."/>
            <person name="Vear F."/>
            <person name="Vautrin S."/>
            <person name="Crespi M."/>
            <person name="Mangin B."/>
            <person name="Burke J.M."/>
            <person name="Salse J."/>
            <person name="Munos S."/>
            <person name="Vincourt P."/>
            <person name="Rieseberg L.H."/>
            <person name="Langlade N.B."/>
        </authorList>
    </citation>
    <scope>NUCLEOTIDE SEQUENCE [LARGE SCALE GENOMIC DNA]</scope>
    <source>
        <strain evidence="6">cv. SF193</strain>
        <tissue evidence="4">Leaves</tissue>
    </source>
</reference>
<keyword evidence="2" id="KW-0238">DNA-binding</keyword>
<comment type="similarity">
    <text evidence="1">Belongs to the PUR DNA-binding protein family.</text>
</comment>
<dbReference type="GO" id="GO:0032422">
    <property type="term" value="F:purine-rich negative regulatory element binding"/>
    <property type="evidence" value="ECO:0007669"/>
    <property type="project" value="InterPro"/>
</dbReference>
<gene>
    <name evidence="5" type="ORF">HannXRQ_Chr10g0307541</name>
    <name evidence="4" type="ORF">HanXRQr2_Chr10g0453461</name>
</gene>
<evidence type="ECO:0000313" key="4">
    <source>
        <dbReference type="EMBL" id="KAF5787493.1"/>
    </source>
</evidence>
<evidence type="ECO:0000256" key="2">
    <source>
        <dbReference type="ARBA" id="ARBA00023125"/>
    </source>
</evidence>
<dbReference type="PANTHER" id="PTHR12611:SF0">
    <property type="entry name" value="PURINE-RICH BINDING PROTEIN-ALPHA, ISOFORM B"/>
    <property type="match status" value="1"/>
</dbReference>
<dbReference type="Proteomes" id="UP000215914">
    <property type="component" value="Chromosome 10"/>
</dbReference>
<keyword evidence="3" id="KW-1133">Transmembrane helix</keyword>
<dbReference type="Gramene" id="mRNA:HanXRQr2_Chr10g0453461">
    <property type="protein sequence ID" value="CDS:HanXRQr2_Chr10g0453461.1"/>
    <property type="gene ID" value="HanXRQr2_Chr10g0453461"/>
</dbReference>